<feature type="region of interest" description="Disordered" evidence="2">
    <location>
        <begin position="234"/>
        <end position="395"/>
    </location>
</feature>
<evidence type="ECO:0000313" key="4">
    <source>
        <dbReference type="Proteomes" id="UP000510647"/>
    </source>
</evidence>
<evidence type="ECO:0000313" key="3">
    <source>
        <dbReference type="EMBL" id="QLQ79023.1"/>
    </source>
</evidence>
<protein>
    <submittedName>
        <fullName evidence="3">Uncharacterized protein</fullName>
    </submittedName>
</protein>
<dbReference type="EMBL" id="CP059268">
    <property type="protein sequence ID" value="QLQ79023.1"/>
    <property type="molecule type" value="Genomic_DNA"/>
</dbReference>
<feature type="compositionally biased region" description="Basic and acidic residues" evidence="2">
    <location>
        <begin position="370"/>
        <end position="386"/>
    </location>
</feature>
<feature type="compositionally biased region" description="Polar residues" evidence="2">
    <location>
        <begin position="343"/>
        <end position="352"/>
    </location>
</feature>
<feature type="compositionally biased region" description="Acidic residues" evidence="2">
    <location>
        <begin position="237"/>
        <end position="273"/>
    </location>
</feature>
<dbReference type="AlphaFoldDB" id="A0A7H9HNY6"/>
<dbReference type="Proteomes" id="UP000510647">
    <property type="component" value="Chromosome 2"/>
</dbReference>
<dbReference type="OrthoDB" id="341898at2759"/>
<proteinExistence type="inferred from homology"/>
<dbReference type="GO" id="GO:0030289">
    <property type="term" value="C:protein phosphatase 4 complex"/>
    <property type="evidence" value="ECO:0007669"/>
    <property type="project" value="InterPro"/>
</dbReference>
<feature type="compositionally biased region" description="Basic and acidic residues" evidence="2">
    <location>
        <begin position="329"/>
        <end position="342"/>
    </location>
</feature>
<evidence type="ECO:0000256" key="2">
    <source>
        <dbReference type="SAM" id="MobiDB-lite"/>
    </source>
</evidence>
<dbReference type="GO" id="GO:0005737">
    <property type="term" value="C:cytoplasm"/>
    <property type="evidence" value="ECO:0007669"/>
    <property type="project" value="TreeGrafter"/>
</dbReference>
<keyword evidence="4" id="KW-1185">Reference proteome</keyword>
<dbReference type="GO" id="GO:0019888">
    <property type="term" value="F:protein phosphatase regulator activity"/>
    <property type="evidence" value="ECO:0007669"/>
    <property type="project" value="InterPro"/>
</dbReference>
<feature type="compositionally biased region" description="Basic residues" evidence="2">
    <location>
        <begin position="298"/>
        <end position="310"/>
    </location>
</feature>
<organism evidence="3 4">
    <name type="scientific">Torulaspora globosa</name>
    <dbReference type="NCBI Taxonomy" id="48254"/>
    <lineage>
        <taxon>Eukaryota</taxon>
        <taxon>Fungi</taxon>
        <taxon>Dikarya</taxon>
        <taxon>Ascomycota</taxon>
        <taxon>Saccharomycotina</taxon>
        <taxon>Saccharomycetes</taxon>
        <taxon>Saccharomycetales</taxon>
        <taxon>Saccharomycetaceae</taxon>
        <taxon>Torulaspora</taxon>
    </lineage>
</organism>
<accession>A0A7H9HNY6</accession>
<dbReference type="Pfam" id="PF09184">
    <property type="entry name" value="PPP4R2"/>
    <property type="match status" value="1"/>
</dbReference>
<evidence type="ECO:0000256" key="1">
    <source>
        <dbReference type="ARBA" id="ARBA00009207"/>
    </source>
</evidence>
<comment type="similarity">
    <text evidence="1">Belongs to the PPP4R2 family.</text>
</comment>
<dbReference type="InterPro" id="IPR015267">
    <property type="entry name" value="PPP4R2"/>
</dbReference>
<dbReference type="GO" id="GO:0005634">
    <property type="term" value="C:nucleus"/>
    <property type="evidence" value="ECO:0007669"/>
    <property type="project" value="TreeGrafter"/>
</dbReference>
<reference evidence="3 4" key="1">
    <citation type="submission" date="2020-06" db="EMBL/GenBank/DDBJ databases">
        <title>The yeast mating-type switching endonuclease HO is a domesticated member of an unorthodox homing genetic element family.</title>
        <authorList>
            <person name="Coughlan A.Y."/>
            <person name="Lombardi L."/>
            <person name="Braun-Galleani S."/>
            <person name="Martos A.R."/>
            <person name="Galeote V."/>
            <person name="Bigey F."/>
            <person name="Dequin S."/>
            <person name="Byrne K.P."/>
            <person name="Wolfe K.H."/>
        </authorList>
    </citation>
    <scope>NUCLEOTIDE SEQUENCE [LARGE SCALE GENOMIC DNA]</scope>
    <source>
        <strain evidence="3 4">CBS2947</strain>
    </source>
</reference>
<gene>
    <name evidence="3" type="ORF">HG537_0B03700</name>
</gene>
<dbReference type="PANTHER" id="PTHR16487:SF0">
    <property type="entry name" value="PROTEIN PHOSPHATASE 4 REGULATORY SUBUNIT 2-RELATED"/>
    <property type="match status" value="1"/>
</dbReference>
<dbReference type="PANTHER" id="PTHR16487">
    <property type="entry name" value="PPP4R2-RELATED PROTEIN"/>
    <property type="match status" value="1"/>
</dbReference>
<sequence>MTTTGIDTTHRVNDVDSNMMGIRSKRLYNLLKTIVENGDCNVLNENDPDEVWSEIIERITVNIPEDAFRVMGIELERLKCRLVEIGDYLNEKFQKKGTYPFTILRICELCYDPLKYFKVFELEKFVNAMSTCCFVETSWKVFEDCSGQRYVRDQFAVANGENEQEDVSLTRIPWIDEDTEKELIPFIKEIDSVMSVNFGFEDDEDEEDENMGVELNQFGGADGDFVIEEYYEKDPADGDDDEDEDDDDYVEDAQSDTEDDDQEVDSEDDDMDDTSGNQQRKRKTMELDDFDYMEKSARRSKLTTPKKIKPKLRDGLIESPECSGLSDDQDTRSSSQEEERPEGQSQVSSLDQEVSFLISPGSKNSSNTFEEGKIRGVTDAQYERDLGSPLSNRAR</sequence>
<name>A0A7H9HNY6_9SACH</name>